<dbReference type="InterPro" id="IPR034804">
    <property type="entry name" value="SQR/QFR_C/D"/>
</dbReference>
<organism evidence="13 14">
    <name type="scientific">Passalora fulva</name>
    <name type="common">Tomato leaf mold</name>
    <name type="synonym">Cladosporium fulvum</name>
    <dbReference type="NCBI Taxonomy" id="5499"/>
    <lineage>
        <taxon>Eukaryota</taxon>
        <taxon>Fungi</taxon>
        <taxon>Dikarya</taxon>
        <taxon>Ascomycota</taxon>
        <taxon>Pezizomycotina</taxon>
        <taxon>Dothideomycetes</taxon>
        <taxon>Dothideomycetidae</taxon>
        <taxon>Mycosphaerellales</taxon>
        <taxon>Mycosphaerellaceae</taxon>
        <taxon>Fulvia</taxon>
    </lineage>
</organism>
<dbReference type="InterPro" id="IPR007992">
    <property type="entry name" value="CybS"/>
</dbReference>
<dbReference type="PANTHER" id="PTHR13337:SF2">
    <property type="entry name" value="SUCCINATE DEHYDROGENASE [UBIQUINONE] CYTOCHROME B SMALL SUBUNIT, MITOCHONDRIAL"/>
    <property type="match status" value="1"/>
</dbReference>
<dbReference type="GO" id="GO:0046872">
    <property type="term" value="F:metal ion binding"/>
    <property type="evidence" value="ECO:0007669"/>
    <property type="project" value="UniProtKB-KW"/>
</dbReference>
<evidence type="ECO:0000256" key="10">
    <source>
        <dbReference type="PIRSR" id="PIRSR607992-1"/>
    </source>
</evidence>
<accession>A0A9Q8LGU8</accession>
<keyword evidence="5 12" id="KW-0999">Mitochondrion inner membrane</keyword>
<evidence type="ECO:0000256" key="7">
    <source>
        <dbReference type="ARBA" id="ARBA00022989"/>
    </source>
</evidence>
<evidence type="ECO:0000313" key="14">
    <source>
        <dbReference type="Proteomes" id="UP000756132"/>
    </source>
</evidence>
<comment type="subcellular location">
    <subcellularLocation>
        <location evidence="1 12">Mitochondrion inner membrane</location>
        <topology evidence="1 12">Multi-pass membrane protein</topology>
    </subcellularLocation>
</comment>
<sequence length="200" mass="22064">MATSFRPSILRQVAAAAAPAKRAYSTPTVRSQFNAQTRPTWTAQRAAFQTSARRPILPPLPQVINGNVNEPARVPEPHPSHGSYHWTMERLVSAALIPVTIAPFAAGALNPLLDGTLIGLTLIHTYIGFQSVIIDYIPTWRAKTWRKVFEWANVLALVVVGWGYYEFETNDVGLTAGIARIWRAGANAHELEKQAEKKLA</sequence>
<dbReference type="GO" id="GO:0006121">
    <property type="term" value="P:mitochondrial electron transport, succinate to ubiquinone"/>
    <property type="evidence" value="ECO:0007669"/>
    <property type="project" value="TreeGrafter"/>
</dbReference>
<evidence type="ECO:0000313" key="13">
    <source>
        <dbReference type="EMBL" id="UJO17142.1"/>
    </source>
</evidence>
<dbReference type="CDD" id="cd03496">
    <property type="entry name" value="SQR_TypeC_CybS"/>
    <property type="match status" value="1"/>
</dbReference>
<name>A0A9Q8LGU8_PASFU</name>
<protein>
    <recommendedName>
        <fullName evidence="12">Succinate dehydrogenase [ubiquinone] cytochrome b small subunit</fullName>
    </recommendedName>
</protein>
<evidence type="ECO:0000256" key="12">
    <source>
        <dbReference type="RuleBase" id="RU364031"/>
    </source>
</evidence>
<keyword evidence="8 12" id="KW-0496">Mitochondrion</keyword>
<dbReference type="GeneID" id="71983841"/>
<evidence type="ECO:0000256" key="4">
    <source>
        <dbReference type="ARBA" id="ARBA00022692"/>
    </source>
</evidence>
<dbReference type="AlphaFoldDB" id="A0A9Q8LGU8"/>
<dbReference type="RefSeq" id="XP_047761508.1">
    <property type="nucleotide sequence ID" value="XM_047903111.1"/>
</dbReference>
<feature type="transmembrane region" description="Helical" evidence="12">
    <location>
        <begin position="115"/>
        <end position="136"/>
    </location>
</feature>
<dbReference type="PANTHER" id="PTHR13337">
    <property type="entry name" value="SUCCINATE DEHYDROGENASE"/>
    <property type="match status" value="1"/>
</dbReference>
<dbReference type="OrthoDB" id="18577at2759"/>
<keyword evidence="6 12" id="KW-0809">Transit peptide</keyword>
<keyword evidence="11" id="KW-0479">Metal-binding</keyword>
<dbReference type="Proteomes" id="UP000756132">
    <property type="component" value="Chromosome 4"/>
</dbReference>
<keyword evidence="9 12" id="KW-0472">Membrane</keyword>
<keyword evidence="11" id="KW-0408">Iron</keyword>
<dbReference type="GO" id="GO:0005743">
    <property type="term" value="C:mitochondrial inner membrane"/>
    <property type="evidence" value="ECO:0007669"/>
    <property type="project" value="UniProtKB-SubCell"/>
</dbReference>
<keyword evidence="4 12" id="KW-0812">Transmembrane</keyword>
<keyword evidence="14" id="KW-1185">Reference proteome</keyword>
<dbReference type="SUPFAM" id="SSF81343">
    <property type="entry name" value="Fumarate reductase respiratory complex transmembrane subunits"/>
    <property type="match status" value="1"/>
</dbReference>
<feature type="binding site" description="axial binding residue" evidence="11">
    <location>
        <position position="124"/>
    </location>
    <ligand>
        <name>heme b</name>
        <dbReference type="ChEBI" id="CHEBI:60344"/>
        <note>ligand shared with SDHC</note>
    </ligand>
    <ligandPart>
        <name>Fe</name>
        <dbReference type="ChEBI" id="CHEBI:18248"/>
    </ligandPart>
</feature>
<keyword evidence="7 12" id="KW-1133">Transmembrane helix</keyword>
<dbReference type="Pfam" id="PF05328">
    <property type="entry name" value="CybS"/>
    <property type="match status" value="1"/>
</dbReference>
<reference evidence="13" key="2">
    <citation type="journal article" date="2022" name="Microb. Genom.">
        <title>A chromosome-scale genome assembly of the tomato pathogen Cladosporium fulvum reveals a compartmentalized genome architecture and the presence of a dispensable chromosome.</title>
        <authorList>
            <person name="Zaccaron A.Z."/>
            <person name="Chen L.H."/>
            <person name="Samaras A."/>
            <person name="Stergiopoulos I."/>
        </authorList>
    </citation>
    <scope>NUCLEOTIDE SEQUENCE</scope>
    <source>
        <strain evidence="13">Race5_Kim</strain>
    </source>
</reference>
<keyword evidence="3" id="KW-0813">Transport</keyword>
<evidence type="ECO:0000256" key="5">
    <source>
        <dbReference type="ARBA" id="ARBA00022792"/>
    </source>
</evidence>
<evidence type="ECO:0000256" key="3">
    <source>
        <dbReference type="ARBA" id="ARBA00022448"/>
    </source>
</evidence>
<evidence type="ECO:0000256" key="1">
    <source>
        <dbReference type="ARBA" id="ARBA00004448"/>
    </source>
</evidence>
<dbReference type="GO" id="GO:0020037">
    <property type="term" value="F:heme binding"/>
    <property type="evidence" value="ECO:0007669"/>
    <property type="project" value="TreeGrafter"/>
</dbReference>
<evidence type="ECO:0000256" key="6">
    <source>
        <dbReference type="ARBA" id="ARBA00022946"/>
    </source>
</evidence>
<evidence type="ECO:0000256" key="9">
    <source>
        <dbReference type="ARBA" id="ARBA00023136"/>
    </source>
</evidence>
<dbReference type="KEGG" id="ffu:CLAFUR5_03963"/>
<comment type="caution">
    <text evidence="12">Lacks conserved residue(s) required for the propagation of feature annotation.</text>
</comment>
<reference evidence="13" key="1">
    <citation type="submission" date="2021-12" db="EMBL/GenBank/DDBJ databases">
        <authorList>
            <person name="Zaccaron A."/>
            <person name="Stergiopoulos I."/>
        </authorList>
    </citation>
    <scope>NUCLEOTIDE SEQUENCE</scope>
    <source>
        <strain evidence="13">Race5_Kim</strain>
    </source>
</reference>
<proteinExistence type="inferred from homology"/>
<gene>
    <name evidence="13" type="ORF">CLAFUR5_03963</name>
</gene>
<evidence type="ECO:0000256" key="2">
    <source>
        <dbReference type="ARBA" id="ARBA00007294"/>
    </source>
</evidence>
<evidence type="ECO:0000256" key="11">
    <source>
        <dbReference type="PIRSR" id="PIRSR607992-2"/>
    </source>
</evidence>
<feature type="transmembrane region" description="Helical" evidence="12">
    <location>
        <begin position="91"/>
        <end position="109"/>
    </location>
</feature>
<feature type="binding site" evidence="10">
    <location>
        <position position="136"/>
    </location>
    <ligand>
        <name>a ubiquinone</name>
        <dbReference type="ChEBI" id="CHEBI:16389"/>
        <note>ligand shared with IP/SDHB</note>
    </ligand>
</feature>
<dbReference type="Gene3D" id="1.20.1300.10">
    <property type="entry name" value="Fumarate reductase/succinate dehydrogenase, transmembrane subunit"/>
    <property type="match status" value="1"/>
</dbReference>
<evidence type="ECO:0000256" key="8">
    <source>
        <dbReference type="ARBA" id="ARBA00023128"/>
    </source>
</evidence>
<dbReference type="GO" id="GO:0048039">
    <property type="term" value="F:ubiquinone binding"/>
    <property type="evidence" value="ECO:0007669"/>
    <property type="project" value="TreeGrafter"/>
</dbReference>
<dbReference type="GO" id="GO:0006099">
    <property type="term" value="P:tricarboxylic acid cycle"/>
    <property type="evidence" value="ECO:0007669"/>
    <property type="project" value="TreeGrafter"/>
</dbReference>
<dbReference type="EMBL" id="CP090166">
    <property type="protein sequence ID" value="UJO17142.1"/>
    <property type="molecule type" value="Genomic_DNA"/>
</dbReference>
<comment type="similarity">
    <text evidence="2 12">Belongs to the CybS family.</text>
</comment>